<dbReference type="Proteomes" id="UP000234323">
    <property type="component" value="Unassembled WGS sequence"/>
</dbReference>
<sequence length="122" mass="14625">MNQTNSQIQTSDQQQYDIITPLLFHPNNNISYNIVSYLLNNKQSNVQFNENEYIFYYQQEHNNRFYQITCEIVSSSLITNCLNESFHGVELQQNLLQENLVFTKEDLEFHLTRYLSQYLIDK</sequence>
<evidence type="ECO:0000313" key="1">
    <source>
        <dbReference type="EMBL" id="PKY62340.1"/>
    </source>
</evidence>
<organism evidence="1 2">
    <name type="scientific">Rhizophagus irregularis</name>
    <dbReference type="NCBI Taxonomy" id="588596"/>
    <lineage>
        <taxon>Eukaryota</taxon>
        <taxon>Fungi</taxon>
        <taxon>Fungi incertae sedis</taxon>
        <taxon>Mucoromycota</taxon>
        <taxon>Glomeromycotina</taxon>
        <taxon>Glomeromycetes</taxon>
        <taxon>Glomerales</taxon>
        <taxon>Glomeraceae</taxon>
        <taxon>Rhizophagus</taxon>
    </lineage>
</organism>
<protein>
    <submittedName>
        <fullName evidence="1">Uncharacterized protein</fullName>
    </submittedName>
</protein>
<accession>A0A2I1HTX8</accession>
<reference evidence="1 2" key="1">
    <citation type="submission" date="2015-10" db="EMBL/GenBank/DDBJ databases">
        <title>Genome analyses suggest a sexual origin of heterokaryosis in a supposedly ancient asexual fungus.</title>
        <authorList>
            <person name="Ropars J."/>
            <person name="Sedzielewska K."/>
            <person name="Noel J."/>
            <person name="Charron P."/>
            <person name="Farinelli L."/>
            <person name="Marton T."/>
            <person name="Kruger M."/>
            <person name="Pelin A."/>
            <person name="Brachmann A."/>
            <person name="Corradi N."/>
        </authorList>
    </citation>
    <scope>NUCLEOTIDE SEQUENCE [LARGE SCALE GENOMIC DNA]</scope>
    <source>
        <strain evidence="1 2">A4</strain>
    </source>
</reference>
<name>A0A2I1HTX8_9GLOM</name>
<proteinExistence type="predicted"/>
<gene>
    <name evidence="1" type="ORF">RhiirA4_488649</name>
</gene>
<keyword evidence="2" id="KW-1185">Reference proteome</keyword>
<dbReference type="EMBL" id="LLXI01006917">
    <property type="protein sequence ID" value="PKY62340.1"/>
    <property type="molecule type" value="Genomic_DNA"/>
</dbReference>
<comment type="caution">
    <text evidence="1">The sequence shown here is derived from an EMBL/GenBank/DDBJ whole genome shotgun (WGS) entry which is preliminary data.</text>
</comment>
<dbReference type="AlphaFoldDB" id="A0A2I1HTX8"/>
<evidence type="ECO:0000313" key="2">
    <source>
        <dbReference type="Proteomes" id="UP000234323"/>
    </source>
</evidence>